<evidence type="ECO:0000313" key="2">
    <source>
        <dbReference type="EMBL" id="MDS7897379.1"/>
    </source>
</evidence>
<name>A0AB35PMV2_9ENTR</name>
<evidence type="ECO:0000313" key="3">
    <source>
        <dbReference type="Proteomes" id="UP001249822"/>
    </source>
</evidence>
<feature type="chain" id="PRO_5044281941" description="Lipoprotein" evidence="1">
    <location>
        <begin position="20"/>
        <end position="161"/>
    </location>
</feature>
<organism evidence="2 3">
    <name type="scientific">Klebsiella michiganensis</name>
    <dbReference type="NCBI Taxonomy" id="1134687"/>
    <lineage>
        <taxon>Bacteria</taxon>
        <taxon>Pseudomonadati</taxon>
        <taxon>Pseudomonadota</taxon>
        <taxon>Gammaproteobacteria</taxon>
        <taxon>Enterobacterales</taxon>
        <taxon>Enterobacteriaceae</taxon>
        <taxon>Klebsiella/Raoultella group</taxon>
        <taxon>Klebsiella</taxon>
    </lineage>
</organism>
<protein>
    <recommendedName>
        <fullName evidence="4">Lipoprotein</fullName>
    </recommendedName>
</protein>
<dbReference type="RefSeq" id="WP_076752276.1">
    <property type="nucleotide sequence ID" value="NZ_CABGVP010000001.1"/>
</dbReference>
<comment type="caution">
    <text evidence="2">The sequence shown here is derived from an EMBL/GenBank/DDBJ whole genome shotgun (WGS) entry which is preliminary data.</text>
</comment>
<dbReference type="EMBL" id="JAQSKY010000001">
    <property type="protein sequence ID" value="MDS7897379.1"/>
    <property type="molecule type" value="Genomic_DNA"/>
</dbReference>
<accession>A0AB35PMV2</accession>
<keyword evidence="1" id="KW-0732">Signal</keyword>
<feature type="signal peptide" evidence="1">
    <location>
        <begin position="1"/>
        <end position="19"/>
    </location>
</feature>
<dbReference type="AlphaFoldDB" id="A0AB35PMV2"/>
<evidence type="ECO:0008006" key="4">
    <source>
        <dbReference type="Google" id="ProtNLM"/>
    </source>
</evidence>
<proteinExistence type="predicted"/>
<gene>
    <name evidence="2" type="ORF">PTQ40_00020</name>
</gene>
<dbReference type="Proteomes" id="UP001249822">
    <property type="component" value="Unassembled WGS sequence"/>
</dbReference>
<sequence length="161" mass="17852">MNKLWGLFFTVLVSNSCIADDAMPSSTTLLKNFDKLGIVEKGKWKNGESPDGIKTLIFRDVGDIYSLNPDFASSVSLTKGEKNKEEFLHSEEVCKNLVYGVVGEKNQAIGDVVTNIVYGAARKKTRSDSDSVKDYWIEAEFIYIGETPGLACKVSKVVKWD</sequence>
<evidence type="ECO:0000256" key="1">
    <source>
        <dbReference type="SAM" id="SignalP"/>
    </source>
</evidence>
<reference evidence="2" key="2">
    <citation type="submission" date="2023-01" db="EMBL/GenBank/DDBJ databases">
        <authorList>
            <person name="Du H."/>
            <person name="Wan W."/>
        </authorList>
    </citation>
    <scope>NUCLEOTIDE SEQUENCE</scope>
    <source>
        <strain evidence="2">HD1688</strain>
    </source>
</reference>
<reference evidence="2" key="1">
    <citation type="journal article" date="2023" name="Front. Microbiol.">
        <title>Genomic characterization of carbapenem-resistant Klebsiella oxytoca complex in China: a multi-center study.</title>
        <authorList>
            <person name="Wan W."/>
            <person name="Yang X."/>
            <person name="Yu H."/>
            <person name="Wang M."/>
            <person name="Jia W."/>
            <person name="Huang B."/>
            <person name="Qu F."/>
            <person name="Shan B."/>
            <person name="Tang Y.W."/>
            <person name="Chen L."/>
            <person name="Du H."/>
        </authorList>
    </citation>
    <scope>NUCLEOTIDE SEQUENCE</scope>
    <source>
        <strain evidence="2">HD1688</strain>
    </source>
</reference>